<accession>A0ABD2B123</accession>
<organism evidence="2 3">
    <name type="scientific">Vespula squamosa</name>
    <name type="common">Southern yellow jacket</name>
    <name type="synonym">Wasp</name>
    <dbReference type="NCBI Taxonomy" id="30214"/>
    <lineage>
        <taxon>Eukaryota</taxon>
        <taxon>Metazoa</taxon>
        <taxon>Ecdysozoa</taxon>
        <taxon>Arthropoda</taxon>
        <taxon>Hexapoda</taxon>
        <taxon>Insecta</taxon>
        <taxon>Pterygota</taxon>
        <taxon>Neoptera</taxon>
        <taxon>Endopterygota</taxon>
        <taxon>Hymenoptera</taxon>
        <taxon>Apocrita</taxon>
        <taxon>Aculeata</taxon>
        <taxon>Vespoidea</taxon>
        <taxon>Vespidae</taxon>
        <taxon>Vespinae</taxon>
        <taxon>Vespula</taxon>
    </lineage>
</organism>
<name>A0ABD2B123_VESSQ</name>
<dbReference type="Proteomes" id="UP001607302">
    <property type="component" value="Unassembled WGS sequence"/>
</dbReference>
<dbReference type="AlphaFoldDB" id="A0ABD2B123"/>
<protein>
    <submittedName>
        <fullName evidence="2">Uncharacterized protein</fullName>
    </submittedName>
</protein>
<evidence type="ECO:0000256" key="1">
    <source>
        <dbReference type="SAM" id="MobiDB-lite"/>
    </source>
</evidence>
<reference evidence="2 3" key="1">
    <citation type="journal article" date="2024" name="Ann. Entomol. Soc. Am.">
        <title>Genomic analyses of the southern and eastern yellowjacket wasps (Hymenoptera: Vespidae) reveal evolutionary signatures of social life.</title>
        <authorList>
            <person name="Catto M.A."/>
            <person name="Caine P.B."/>
            <person name="Orr S.E."/>
            <person name="Hunt B.G."/>
            <person name="Goodisman M.A.D."/>
        </authorList>
    </citation>
    <scope>NUCLEOTIDE SEQUENCE [LARGE SCALE GENOMIC DNA]</scope>
    <source>
        <strain evidence="2">233</strain>
        <tissue evidence="2">Head and thorax</tissue>
    </source>
</reference>
<feature type="compositionally biased region" description="Basic and acidic residues" evidence="1">
    <location>
        <begin position="40"/>
        <end position="54"/>
    </location>
</feature>
<keyword evidence="3" id="KW-1185">Reference proteome</keyword>
<evidence type="ECO:0000313" key="2">
    <source>
        <dbReference type="EMBL" id="KAL2726435.1"/>
    </source>
</evidence>
<proteinExistence type="predicted"/>
<evidence type="ECO:0000313" key="3">
    <source>
        <dbReference type="Proteomes" id="UP001607302"/>
    </source>
</evidence>
<sequence length="202" mass="23205">MIQRRSLHRANVDDNDSALAVPNGLNGATRRHAYAYTSSENEKRRRGEREREKENIIHAPPCSSTMRGHDVAGYCDTTEFQDGRVPETRGCREQKEFNFVLRVFCTKGYTACELGVQRAKWAFTRRASEMERGPSEIRAQAEIVCDAVSRPRFTCAHHCAQMLCACIIPRMKSEREQEEATSTWSGRSLPYENRHSLRRHLT</sequence>
<dbReference type="EMBL" id="JAUDFV010000133">
    <property type="protein sequence ID" value="KAL2726435.1"/>
    <property type="molecule type" value="Genomic_DNA"/>
</dbReference>
<gene>
    <name evidence="2" type="ORF">V1478_006713</name>
</gene>
<feature type="region of interest" description="Disordered" evidence="1">
    <location>
        <begin position="1"/>
        <end position="54"/>
    </location>
</feature>
<comment type="caution">
    <text evidence="2">The sequence shown here is derived from an EMBL/GenBank/DDBJ whole genome shotgun (WGS) entry which is preliminary data.</text>
</comment>